<dbReference type="InterPro" id="IPR007554">
    <property type="entry name" value="Glycerophosphate_synth"/>
</dbReference>
<evidence type="ECO:0000259" key="7">
    <source>
        <dbReference type="Pfam" id="PF00535"/>
    </source>
</evidence>
<keyword evidence="6" id="KW-0472">Membrane</keyword>
<sequence length="1216" mass="137780">MKIIRIKQNGRLAEKLRGAGFGRVVDSPRVRASLGLPIHSEPPIRAKVSVIIPAYNVAEYLEDAVGTVLRQSYRNIEIVIVNDGSKDKTGEIADRIARSDRRVRVIHKQNAGLGAARNSGLRATTGEYVTFVDSDDQLTPRAVETMLKSLERTGSDFAIGAVERFNSTRTWTPAWVSEVHDEARLHIKAEDHPSVLWDVFVWNKLFRRTVWDSRVGLFPEGVLYEDQECTAKLYVEGATFDSLIETVYRWRFRDDGSSITQNKHSTEDLEDRLLVARTVRGVMHHGATASLLNMWYAKLLGDDLYWYMREVPRATEEFWTLLQRAVRSFYSDATTDAVVSIPFDRRLQMLTIALGEREDFERVLFYYQEHGSGWRTRFLQHSFPTAFVKPMEELSFEIEDELLVTPISDEGIQATLLRGEYHHDGSVTFEGFIHVPNIELDATVTFNAAILQEHLGSCREELVGLEVEIQPMRQPVANVLVRDAYNDHSFGGFRLTLPEALLNSESGQLFHEDSGVLAVEANYLGQVFRTTLIKRQHSGDLARLGAGRLTRKGARFRFDGKDNALRITATRAEFFLSELALNGRQLSLRFYAARAECPETLEMYLWRGQPDELVATASTKDGEEWEGHFDLPVSLSRIKSNYRGDPIELCLDGNFLGTLETDAVAGRTMSLEQYGVHSNRDGQLQVERYVQFGEVRDVRLADNGRMLHVSGVVRFDRSQVRQATPSLMLWHKEQTLYPAYLEYESSTGAFVSHFSLRSEDVESTKVHFLSGTYLFGMLLAQKTELAPTFTLLPSAALSKDFPLVLRDHESRVTLQRRPRDGGLEIVLAAPFQEDERGVYAQTKHARTYRSVAASGQALRASVLFETFGGRAVGDSPKGIDAALRQARPDLKRLWTVRDHTVSVPAGATPVIRYSKQWYEALATSQYLVNNNNFPAFFIKAPKQFYVQTWHGTPMKRIGNDVPAANLSLLYRETMKREVEQWDVLLAQSQWAGVTLARAFGYEGDMFVEGYPRNDSLFGLQAETRRLKVRRYLGLRPDQRVVLYAPTWRDNLRDGSGKYKNPVLLTPKHVSEAFGRDGVLLIRGHSNTVRSAETVNGSNSIDVSSYPDVNDLMLAADVLVTDYSSIQFDFVNTGKPIIFLVPDLEEYRDSVRGFYLDFETTVPGPIARTAEDVVEVLRVFDVVERNYAERYETFVKRFAPDDDGASSERFVDEFLQP</sequence>
<keyword evidence="3" id="KW-1003">Cell membrane</keyword>
<dbReference type="Pfam" id="PF00535">
    <property type="entry name" value="Glycos_transf_2"/>
    <property type="match status" value="1"/>
</dbReference>
<dbReference type="CDD" id="cd00761">
    <property type="entry name" value="Glyco_tranf_GTA_type"/>
    <property type="match status" value="1"/>
</dbReference>
<dbReference type="InterPro" id="IPR043148">
    <property type="entry name" value="TagF_C"/>
</dbReference>
<dbReference type="InterPro" id="IPR001173">
    <property type="entry name" value="Glyco_trans_2-like"/>
</dbReference>
<comment type="caution">
    <text evidence="8">The sequence shown here is derived from an EMBL/GenBank/DDBJ whole genome shotgun (WGS) entry which is preliminary data.</text>
</comment>
<dbReference type="GO" id="GO:0005886">
    <property type="term" value="C:plasma membrane"/>
    <property type="evidence" value="ECO:0007669"/>
    <property type="project" value="UniProtKB-SubCell"/>
</dbReference>
<keyword evidence="4 8" id="KW-0808">Transferase</keyword>
<dbReference type="Gene3D" id="3.40.50.11820">
    <property type="match status" value="1"/>
</dbReference>
<organism evidence="8 9">
    <name type="scientific">Leucobacter komagatae</name>
    <dbReference type="NCBI Taxonomy" id="55969"/>
    <lineage>
        <taxon>Bacteria</taxon>
        <taxon>Bacillati</taxon>
        <taxon>Actinomycetota</taxon>
        <taxon>Actinomycetes</taxon>
        <taxon>Micrococcales</taxon>
        <taxon>Microbacteriaceae</taxon>
        <taxon>Leucobacter</taxon>
    </lineage>
</organism>
<evidence type="ECO:0000256" key="5">
    <source>
        <dbReference type="ARBA" id="ARBA00022944"/>
    </source>
</evidence>
<accession>A0A542Y8V1</accession>
<keyword evidence="9" id="KW-1185">Reference proteome</keyword>
<dbReference type="Gene3D" id="3.90.550.10">
    <property type="entry name" value="Spore Coat Polysaccharide Biosynthesis Protein SpsA, Chain A"/>
    <property type="match status" value="1"/>
</dbReference>
<comment type="similarity">
    <text evidence="2">Belongs to the CDP-glycerol glycerophosphotransferase family.</text>
</comment>
<name>A0A542Y8V1_9MICO</name>
<evidence type="ECO:0000256" key="1">
    <source>
        <dbReference type="ARBA" id="ARBA00004202"/>
    </source>
</evidence>
<evidence type="ECO:0000256" key="3">
    <source>
        <dbReference type="ARBA" id="ARBA00022475"/>
    </source>
</evidence>
<dbReference type="InterPro" id="IPR029044">
    <property type="entry name" value="Nucleotide-diphossugar_trans"/>
</dbReference>
<dbReference type="Proteomes" id="UP000319094">
    <property type="component" value="Unassembled WGS sequence"/>
</dbReference>
<protein>
    <submittedName>
        <fullName evidence="8">CDP-glycerol glycerophosphotransferase (TagB/SpsB family)</fullName>
    </submittedName>
</protein>
<evidence type="ECO:0000256" key="4">
    <source>
        <dbReference type="ARBA" id="ARBA00022679"/>
    </source>
</evidence>
<dbReference type="GO" id="GO:0047355">
    <property type="term" value="F:CDP-glycerol glycerophosphotransferase activity"/>
    <property type="evidence" value="ECO:0007669"/>
    <property type="project" value="InterPro"/>
</dbReference>
<dbReference type="SUPFAM" id="SSF53448">
    <property type="entry name" value="Nucleotide-diphospho-sugar transferases"/>
    <property type="match status" value="1"/>
</dbReference>
<dbReference type="OrthoDB" id="3268731at2"/>
<evidence type="ECO:0000256" key="6">
    <source>
        <dbReference type="ARBA" id="ARBA00023136"/>
    </source>
</evidence>
<dbReference type="PANTHER" id="PTHR37316:SF3">
    <property type="entry name" value="TEICHOIC ACID GLYCEROL-PHOSPHATE TRANSFERASE"/>
    <property type="match status" value="1"/>
</dbReference>
<dbReference type="GO" id="GO:0019350">
    <property type="term" value="P:teichoic acid biosynthetic process"/>
    <property type="evidence" value="ECO:0007669"/>
    <property type="project" value="UniProtKB-KW"/>
</dbReference>
<evidence type="ECO:0000313" key="8">
    <source>
        <dbReference type="EMBL" id="TQL44487.1"/>
    </source>
</evidence>
<dbReference type="InterPro" id="IPR051612">
    <property type="entry name" value="Teichoic_Acid_Biosynth"/>
</dbReference>
<dbReference type="InterPro" id="IPR043149">
    <property type="entry name" value="TagF_N"/>
</dbReference>
<comment type="subcellular location">
    <subcellularLocation>
        <location evidence="1">Cell membrane</location>
        <topology evidence="1">Peripheral membrane protein</topology>
    </subcellularLocation>
</comment>
<dbReference type="AlphaFoldDB" id="A0A542Y8V1"/>
<evidence type="ECO:0000256" key="2">
    <source>
        <dbReference type="ARBA" id="ARBA00010488"/>
    </source>
</evidence>
<evidence type="ECO:0000313" key="9">
    <source>
        <dbReference type="Proteomes" id="UP000319094"/>
    </source>
</evidence>
<proteinExistence type="inferred from homology"/>
<gene>
    <name evidence="8" type="ORF">FB468_2545</name>
</gene>
<dbReference type="Pfam" id="PF04464">
    <property type="entry name" value="Glyphos_transf"/>
    <property type="match status" value="1"/>
</dbReference>
<reference evidence="8 9" key="1">
    <citation type="submission" date="2019-06" db="EMBL/GenBank/DDBJ databases">
        <title>Sequencing the genomes of 1000 actinobacteria strains.</title>
        <authorList>
            <person name="Klenk H.-P."/>
        </authorList>
    </citation>
    <scope>NUCLEOTIDE SEQUENCE [LARGE SCALE GENOMIC DNA]</scope>
    <source>
        <strain evidence="8 9">DSM 8803</strain>
    </source>
</reference>
<dbReference type="Gene3D" id="3.40.50.12580">
    <property type="match status" value="1"/>
</dbReference>
<dbReference type="PANTHER" id="PTHR37316">
    <property type="entry name" value="TEICHOIC ACID GLYCEROL-PHOSPHATE PRIMASE"/>
    <property type="match status" value="1"/>
</dbReference>
<dbReference type="EMBL" id="VFON01000001">
    <property type="protein sequence ID" value="TQL44487.1"/>
    <property type="molecule type" value="Genomic_DNA"/>
</dbReference>
<dbReference type="SUPFAM" id="SSF53756">
    <property type="entry name" value="UDP-Glycosyltransferase/glycogen phosphorylase"/>
    <property type="match status" value="1"/>
</dbReference>
<feature type="domain" description="Glycosyltransferase 2-like" evidence="7">
    <location>
        <begin position="49"/>
        <end position="171"/>
    </location>
</feature>
<keyword evidence="5" id="KW-0777">Teichoic acid biosynthesis</keyword>
<dbReference type="RefSeq" id="WP_141887665.1">
    <property type="nucleotide sequence ID" value="NZ_BAAAUY010000020.1"/>
</dbReference>